<proteinExistence type="predicted"/>
<reference evidence="1 2" key="1">
    <citation type="journal article" date="2010" name="Stand. Genomic Sci.">
        <title>Complete genome sequence of Cellulophaga algicola type strain (IC166).</title>
        <authorList>
            <person name="Abt B."/>
            <person name="Lu M."/>
            <person name="Misra M."/>
            <person name="Han C."/>
            <person name="Nolan M."/>
            <person name="Lucas S."/>
            <person name="Hammon N."/>
            <person name="Deshpande S."/>
            <person name="Cheng J.F."/>
            <person name="Tapia R."/>
            <person name="Goodwin L."/>
            <person name="Pitluck S."/>
            <person name="Liolios K."/>
            <person name="Pagani I."/>
            <person name="Ivanova N."/>
            <person name="Mavromatis K."/>
            <person name="Ovchinikova G."/>
            <person name="Pati A."/>
            <person name="Chen A."/>
            <person name="Palaniappan K."/>
            <person name="Land M."/>
            <person name="Hauser L."/>
            <person name="Chang Y.J."/>
            <person name="Jeffries C.D."/>
            <person name="Detter J.C."/>
            <person name="Brambilla E."/>
            <person name="Rohde M."/>
            <person name="Tindall B.J."/>
            <person name="Goker M."/>
            <person name="Woyke T."/>
            <person name="Bristow J."/>
            <person name="Eisen J.A."/>
            <person name="Markowitz V."/>
            <person name="Hugenholtz P."/>
            <person name="Kyrpides N.C."/>
            <person name="Klenk H.P."/>
            <person name="Lapidus A."/>
        </authorList>
    </citation>
    <scope>NUCLEOTIDE SEQUENCE [LARGE SCALE GENOMIC DNA]</scope>
    <source>
        <strain evidence="2">DSM 14237 / IC166 / ACAM 630</strain>
    </source>
</reference>
<evidence type="ECO:0008006" key="3">
    <source>
        <dbReference type="Google" id="ProtNLM"/>
    </source>
</evidence>
<dbReference type="Gene3D" id="3.40.50.1820">
    <property type="entry name" value="alpha/beta hydrolase"/>
    <property type="match status" value="1"/>
</dbReference>
<evidence type="ECO:0000313" key="2">
    <source>
        <dbReference type="Proteomes" id="UP000008634"/>
    </source>
</evidence>
<dbReference type="eggNOG" id="COG2267">
    <property type="taxonomic scope" value="Bacteria"/>
</dbReference>
<sequence length="217" mass="24493">MKIYGISGLGADERVFNYLTLDQELVPIEWITPKKKESIVAYAKRLIKKYGIGEEPNFGILGVSFGGLIATEISKITNPKFTILISSIETRRELSVILKIVGRTKLISFVPKKLLNPPKAIAYYMFGTDQKELLASILDETDLNFTKWALRELLHWKNQTTVPNLIKIGGSKDKLLPPKGENTLVIKNGAHFMIVDKAEEISLLINDEIKKILRQNQ</sequence>
<protein>
    <recommendedName>
        <fullName evidence="3">Alpha/beta hydrolase</fullName>
    </recommendedName>
</protein>
<dbReference type="AlphaFoldDB" id="E6X945"/>
<gene>
    <name evidence="1" type="ordered locus">Celal_3595</name>
</gene>
<name>E6X945_CELAD</name>
<organism evidence="1 2">
    <name type="scientific">Cellulophaga algicola (strain DSM 14237 / IC166 / ACAM 630)</name>
    <dbReference type="NCBI Taxonomy" id="688270"/>
    <lineage>
        <taxon>Bacteria</taxon>
        <taxon>Pseudomonadati</taxon>
        <taxon>Bacteroidota</taxon>
        <taxon>Flavobacteriia</taxon>
        <taxon>Flavobacteriales</taxon>
        <taxon>Flavobacteriaceae</taxon>
        <taxon>Cellulophaga</taxon>
    </lineage>
</organism>
<accession>E6X945</accession>
<dbReference type="Proteomes" id="UP000008634">
    <property type="component" value="Chromosome"/>
</dbReference>
<dbReference type="InterPro" id="IPR029058">
    <property type="entry name" value="AB_hydrolase_fold"/>
</dbReference>
<dbReference type="KEGG" id="cao:Celal_3595"/>
<dbReference type="RefSeq" id="WP_013552306.1">
    <property type="nucleotide sequence ID" value="NC_014934.1"/>
</dbReference>
<evidence type="ECO:0000313" key="1">
    <source>
        <dbReference type="EMBL" id="ADV50855.1"/>
    </source>
</evidence>
<dbReference type="SUPFAM" id="SSF53474">
    <property type="entry name" value="alpha/beta-Hydrolases"/>
    <property type="match status" value="1"/>
</dbReference>
<dbReference type="OrthoDB" id="659408at2"/>
<dbReference type="STRING" id="688270.Celal_3595"/>
<dbReference type="EMBL" id="CP002453">
    <property type="protein sequence ID" value="ADV50855.1"/>
    <property type="molecule type" value="Genomic_DNA"/>
</dbReference>
<dbReference type="HOGENOM" id="CLU_105002_0_0_10"/>
<keyword evidence="2" id="KW-1185">Reference proteome</keyword>